<dbReference type="GO" id="GO:0016813">
    <property type="term" value="F:hydrolase activity, acting on carbon-nitrogen (but not peptide) bonds, in linear amidines"/>
    <property type="evidence" value="ECO:0007669"/>
    <property type="project" value="InterPro"/>
</dbReference>
<dbReference type="Gene3D" id="3.30.70.360">
    <property type="match status" value="1"/>
</dbReference>
<evidence type="ECO:0000259" key="4">
    <source>
        <dbReference type="Pfam" id="PF07687"/>
    </source>
</evidence>
<dbReference type="AlphaFoldDB" id="A0A7X1YCT8"/>
<protein>
    <submittedName>
        <fullName evidence="5">Hydantoinase/carbamoylase family amidase</fullName>
        <ecNumber evidence="5">3.5.-.-</ecNumber>
    </submittedName>
</protein>
<comment type="similarity">
    <text evidence="1">Belongs to the peptidase M20 family.</text>
</comment>
<feature type="domain" description="Peptidase M20 dimerisation" evidence="4">
    <location>
        <begin position="221"/>
        <end position="321"/>
    </location>
</feature>
<dbReference type="NCBIfam" id="NF006771">
    <property type="entry name" value="PRK09290.1-5"/>
    <property type="match status" value="1"/>
</dbReference>
<dbReference type="NCBIfam" id="TIGR01879">
    <property type="entry name" value="hydantase"/>
    <property type="match status" value="1"/>
</dbReference>
<dbReference type="InterPro" id="IPR036264">
    <property type="entry name" value="Bact_exopeptidase_dim_dom"/>
</dbReference>
<dbReference type="RefSeq" id="WP_153334414.1">
    <property type="nucleotide sequence ID" value="NZ_CP181271.1"/>
</dbReference>
<dbReference type="EC" id="3.5.-.-" evidence="5"/>
<feature type="binding site" evidence="3">
    <location>
        <position position="103"/>
    </location>
    <ligand>
        <name>Zn(2+)</name>
        <dbReference type="ChEBI" id="CHEBI:29105"/>
        <label>1</label>
    </ligand>
</feature>
<feature type="binding site" evidence="3">
    <location>
        <position position="199"/>
    </location>
    <ligand>
        <name>Zn(2+)</name>
        <dbReference type="ChEBI" id="CHEBI:29105"/>
        <label>1</label>
    </ligand>
</feature>
<feature type="binding site" evidence="3">
    <location>
        <position position="92"/>
    </location>
    <ligand>
        <name>Zn(2+)</name>
        <dbReference type="ChEBI" id="CHEBI:29105"/>
        <label>1</label>
    </ligand>
</feature>
<dbReference type="PIRSF" id="PIRSF001235">
    <property type="entry name" value="Amidase_carbamoylase"/>
    <property type="match status" value="1"/>
</dbReference>
<dbReference type="Gene3D" id="3.40.630.10">
    <property type="entry name" value="Zn peptidases"/>
    <property type="match status" value="1"/>
</dbReference>
<feature type="binding site" evidence="3">
    <location>
        <position position="103"/>
    </location>
    <ligand>
        <name>Zn(2+)</name>
        <dbReference type="ChEBI" id="CHEBI:29105"/>
        <label>2</label>
    </ligand>
</feature>
<keyword evidence="2 5" id="KW-0378">Hydrolase</keyword>
<dbReference type="PANTHER" id="PTHR32494:SF5">
    <property type="entry name" value="ALLANTOATE AMIDOHYDROLASE"/>
    <property type="match status" value="1"/>
</dbReference>
<dbReference type="NCBIfam" id="NF006769">
    <property type="entry name" value="PRK09290.1-3"/>
    <property type="match status" value="1"/>
</dbReference>
<dbReference type="Proteomes" id="UP000470186">
    <property type="component" value="Unassembled WGS sequence"/>
</dbReference>
<feature type="binding site" evidence="3">
    <location>
        <position position="138"/>
    </location>
    <ligand>
        <name>Zn(2+)</name>
        <dbReference type="ChEBI" id="CHEBI:29105"/>
        <label>2</label>
    </ligand>
</feature>
<proteinExistence type="inferred from homology"/>
<evidence type="ECO:0000313" key="6">
    <source>
        <dbReference type="Proteomes" id="UP000470186"/>
    </source>
</evidence>
<evidence type="ECO:0000256" key="2">
    <source>
        <dbReference type="ARBA" id="ARBA00022801"/>
    </source>
</evidence>
<dbReference type="InterPro" id="IPR010158">
    <property type="entry name" value="Amidase_Cbmase"/>
</dbReference>
<sequence>MNAAHPLQQQATQSINGERLWASLMELAKLGATVKGGVCRLALTDLDRQARDIFVRWCEDAGCSVSVDAVGNIFARRPGLNPDLPPVMTGSHIDTQPTGGKFDGCFGVLAGVEVLRTLNDLNIQTQAPIEVVVWTNEEGSRFAPCMMGSGVFAEKFTLEETLAKTDAQGVTVGEALNAIGYAGSRKVSGHPVGAYFEAHIEQGPILEDERKTIGVVLGALGQKWFDLNLRGVEAHAGPTPMHLRKDALVGAAAVVAAVNKAALGHQPHACGTVGCLQAYPGSRNVIPGEVRMTLDFRHLQPERLDSMISEVREVIEATCAKHGLSFELTPTADFPPLYFNPDCVNAVRNAASELGLSHMDIVSGAGHDAIFLAELGPAGMIFVPCEGGISHNEIENADPKDLAAGCAVLLKAMLAASETVAAQH</sequence>
<gene>
    <name evidence="5" type="ORF">GHO30_23970</name>
</gene>
<keyword evidence="3" id="KW-0862">Zinc</keyword>
<dbReference type="GO" id="GO:0046872">
    <property type="term" value="F:metal ion binding"/>
    <property type="evidence" value="ECO:0007669"/>
    <property type="project" value="UniProtKB-KW"/>
</dbReference>
<dbReference type="PANTHER" id="PTHR32494">
    <property type="entry name" value="ALLANTOATE DEIMINASE-RELATED"/>
    <property type="match status" value="1"/>
</dbReference>
<reference evidence="5 6" key="1">
    <citation type="submission" date="2019-10" db="EMBL/GenBank/DDBJ databases">
        <title>Evaluation of single-gene subtyping targets for Pseudomonas.</title>
        <authorList>
            <person name="Reichler S.J."/>
            <person name="Orsi R.H."/>
            <person name="Wiedmann M."/>
            <person name="Martin N.H."/>
            <person name="Murphy S.I."/>
        </authorList>
    </citation>
    <scope>NUCLEOTIDE SEQUENCE [LARGE SCALE GENOMIC DNA]</scope>
    <source>
        <strain evidence="5 6">FSL R10-2107</strain>
    </source>
</reference>
<comment type="caution">
    <text evidence="5">The sequence shown here is derived from an EMBL/GenBank/DDBJ whole genome shotgun (WGS) entry which is preliminary data.</text>
</comment>
<dbReference type="SUPFAM" id="SSF53187">
    <property type="entry name" value="Zn-dependent exopeptidases"/>
    <property type="match status" value="1"/>
</dbReference>
<comment type="cofactor">
    <cofactor evidence="3">
        <name>Zn(2+)</name>
        <dbReference type="ChEBI" id="CHEBI:29105"/>
    </cofactor>
    <text evidence="3">Binds 2 Zn(2+) ions per subunit.</text>
</comment>
<dbReference type="EMBL" id="WIVX01000176">
    <property type="protein sequence ID" value="MQU34392.1"/>
    <property type="molecule type" value="Genomic_DNA"/>
</dbReference>
<dbReference type="Pfam" id="PF01546">
    <property type="entry name" value="Peptidase_M20"/>
    <property type="match status" value="1"/>
</dbReference>
<name>A0A7X1YCT8_9PSED</name>
<keyword evidence="3" id="KW-0479">Metal-binding</keyword>
<dbReference type="SUPFAM" id="SSF55031">
    <property type="entry name" value="Bacterial exopeptidase dimerisation domain"/>
    <property type="match status" value="1"/>
</dbReference>
<dbReference type="InterPro" id="IPR002933">
    <property type="entry name" value="Peptidase_M20"/>
</dbReference>
<evidence type="ECO:0000313" key="5">
    <source>
        <dbReference type="EMBL" id="MQU34392.1"/>
    </source>
</evidence>
<organism evidence="5 6">
    <name type="scientific">Pseudomonas helleri</name>
    <dbReference type="NCBI Taxonomy" id="1608996"/>
    <lineage>
        <taxon>Bacteria</taxon>
        <taxon>Pseudomonadati</taxon>
        <taxon>Pseudomonadota</taxon>
        <taxon>Gammaproteobacteria</taxon>
        <taxon>Pseudomonadales</taxon>
        <taxon>Pseudomonadaceae</taxon>
        <taxon>Pseudomonas</taxon>
    </lineage>
</organism>
<dbReference type="Pfam" id="PF07687">
    <property type="entry name" value="M20_dimer"/>
    <property type="match status" value="1"/>
</dbReference>
<evidence type="ECO:0000256" key="3">
    <source>
        <dbReference type="PIRSR" id="PIRSR001235-1"/>
    </source>
</evidence>
<dbReference type="CDD" id="cd03884">
    <property type="entry name" value="M20_bAS"/>
    <property type="match status" value="1"/>
</dbReference>
<keyword evidence="6" id="KW-1185">Reference proteome</keyword>
<dbReference type="InterPro" id="IPR011650">
    <property type="entry name" value="Peptidase_M20_dimer"/>
</dbReference>
<feature type="binding site" evidence="3">
    <location>
        <position position="391"/>
    </location>
    <ligand>
        <name>Zn(2+)</name>
        <dbReference type="ChEBI" id="CHEBI:29105"/>
        <label>2</label>
    </ligand>
</feature>
<dbReference type="NCBIfam" id="NF009527">
    <property type="entry name" value="PRK12891.1"/>
    <property type="match status" value="1"/>
</dbReference>
<evidence type="ECO:0000256" key="1">
    <source>
        <dbReference type="ARBA" id="ARBA00006153"/>
    </source>
</evidence>
<accession>A0A7X1YCT8</accession>